<dbReference type="OrthoDB" id="10259639at2759"/>
<accession>A0A1X2IMH1</accession>
<evidence type="ECO:0000313" key="5">
    <source>
        <dbReference type="EMBL" id="ORZ18969.1"/>
    </source>
</evidence>
<dbReference type="AlphaFoldDB" id="A0A1X2IMH1"/>
<dbReference type="InterPro" id="IPR012445">
    <property type="entry name" value="ATG101"/>
</dbReference>
<sequence length="229" mass="25911">MATSAQEFGIEMVSVPKEYLKDVLRALLHSIFFHRLLVNVTPRELRVLDTTVSITDSKEVETLVEEKANEFLQSIQNNARQGKIAVLFYEKRRKKSLFQFTKSEELVCWEQWALTIGLAYPESELDRQRVRRACERQLSQCLLAILKLANDHKEHIPSITTTDGNPFPYQIAIPSKSESWSAMIKRLLVTDAPMTDTAATAAATTTTTAQQQQQRPTASRSSSSALPNR</sequence>
<keyword evidence="6" id="KW-1185">Reference proteome</keyword>
<dbReference type="GO" id="GO:0000407">
    <property type="term" value="C:phagophore assembly site"/>
    <property type="evidence" value="ECO:0007669"/>
    <property type="project" value="TreeGrafter"/>
</dbReference>
<evidence type="ECO:0000313" key="6">
    <source>
        <dbReference type="Proteomes" id="UP000193560"/>
    </source>
</evidence>
<dbReference type="EMBL" id="MCGE01000008">
    <property type="protein sequence ID" value="ORZ18969.1"/>
    <property type="molecule type" value="Genomic_DNA"/>
</dbReference>
<dbReference type="PANTHER" id="PTHR13292:SF0">
    <property type="entry name" value="AUTOPHAGY-RELATED PROTEIN 101"/>
    <property type="match status" value="1"/>
</dbReference>
<reference evidence="5 6" key="1">
    <citation type="submission" date="2016-07" db="EMBL/GenBank/DDBJ databases">
        <title>Pervasive Adenine N6-methylation of Active Genes in Fungi.</title>
        <authorList>
            <consortium name="DOE Joint Genome Institute"/>
            <person name="Mondo S.J."/>
            <person name="Dannebaum R.O."/>
            <person name="Kuo R.C."/>
            <person name="Labutti K."/>
            <person name="Haridas S."/>
            <person name="Kuo A."/>
            <person name="Salamov A."/>
            <person name="Ahrendt S.R."/>
            <person name="Lipzen A."/>
            <person name="Sullivan W."/>
            <person name="Andreopoulos W.B."/>
            <person name="Clum A."/>
            <person name="Lindquist E."/>
            <person name="Daum C."/>
            <person name="Ramamoorthy G.K."/>
            <person name="Gryganskyi A."/>
            <person name="Culley D."/>
            <person name="Magnuson J.K."/>
            <person name="James T.Y."/>
            <person name="O'Malley M.A."/>
            <person name="Stajich J.E."/>
            <person name="Spatafora J.W."/>
            <person name="Visel A."/>
            <person name="Grigoriev I.V."/>
        </authorList>
    </citation>
    <scope>NUCLEOTIDE SEQUENCE [LARGE SCALE GENOMIC DNA]</scope>
    <source>
        <strain evidence="5 6">NRRL 1336</strain>
    </source>
</reference>
<keyword evidence="3" id="KW-0072">Autophagy</keyword>
<dbReference type="GO" id="GO:0019901">
    <property type="term" value="F:protein kinase binding"/>
    <property type="evidence" value="ECO:0007669"/>
    <property type="project" value="TreeGrafter"/>
</dbReference>
<evidence type="ECO:0000256" key="2">
    <source>
        <dbReference type="ARBA" id="ARBA00018874"/>
    </source>
</evidence>
<dbReference type="GO" id="GO:0000045">
    <property type="term" value="P:autophagosome assembly"/>
    <property type="evidence" value="ECO:0007669"/>
    <property type="project" value="TreeGrafter"/>
</dbReference>
<dbReference type="PANTHER" id="PTHR13292">
    <property type="entry name" value="AUTOPHAGY-RELATED PROTEIN 101"/>
    <property type="match status" value="1"/>
</dbReference>
<dbReference type="GO" id="GO:1990316">
    <property type="term" value="C:Atg1/ULK1 kinase complex"/>
    <property type="evidence" value="ECO:0007669"/>
    <property type="project" value="TreeGrafter"/>
</dbReference>
<comment type="similarity">
    <text evidence="1">Belongs to the ATG101 family.</text>
</comment>
<organism evidence="5 6">
    <name type="scientific">Absidia repens</name>
    <dbReference type="NCBI Taxonomy" id="90262"/>
    <lineage>
        <taxon>Eukaryota</taxon>
        <taxon>Fungi</taxon>
        <taxon>Fungi incertae sedis</taxon>
        <taxon>Mucoromycota</taxon>
        <taxon>Mucoromycotina</taxon>
        <taxon>Mucoromycetes</taxon>
        <taxon>Mucorales</taxon>
        <taxon>Cunninghamellaceae</taxon>
        <taxon>Absidia</taxon>
    </lineage>
</organism>
<proteinExistence type="inferred from homology"/>
<dbReference type="STRING" id="90262.A0A1X2IMH1"/>
<name>A0A1X2IMH1_9FUNG</name>
<feature type="region of interest" description="Disordered" evidence="4">
    <location>
        <begin position="200"/>
        <end position="229"/>
    </location>
</feature>
<gene>
    <name evidence="5" type="ORF">BCR42DRAFT_235508</name>
</gene>
<evidence type="ECO:0000256" key="4">
    <source>
        <dbReference type="SAM" id="MobiDB-lite"/>
    </source>
</evidence>
<dbReference type="Proteomes" id="UP000193560">
    <property type="component" value="Unassembled WGS sequence"/>
</dbReference>
<evidence type="ECO:0000256" key="3">
    <source>
        <dbReference type="ARBA" id="ARBA00023006"/>
    </source>
</evidence>
<comment type="caution">
    <text evidence="5">The sequence shown here is derived from an EMBL/GenBank/DDBJ whole genome shotgun (WGS) entry which is preliminary data.</text>
</comment>
<protein>
    <recommendedName>
        <fullName evidence="2">Autophagy-related protein 101</fullName>
    </recommendedName>
</protein>
<dbReference type="Pfam" id="PF07855">
    <property type="entry name" value="ATG101"/>
    <property type="match status" value="1"/>
</dbReference>
<evidence type="ECO:0000256" key="1">
    <source>
        <dbReference type="ARBA" id="ARBA00007130"/>
    </source>
</evidence>